<dbReference type="InterPro" id="IPR036278">
    <property type="entry name" value="Sialidase_sf"/>
</dbReference>
<dbReference type="SUPFAM" id="SSF50939">
    <property type="entry name" value="Sialidases"/>
    <property type="match status" value="1"/>
</dbReference>
<protein>
    <recommendedName>
        <fullName evidence="4">BNR repeat-containing glycosyl hydrolase</fullName>
    </recommendedName>
</protein>
<dbReference type="Proteomes" id="UP000195667">
    <property type="component" value="Unassembled WGS sequence"/>
</dbReference>
<dbReference type="OrthoDB" id="5711096at2"/>
<evidence type="ECO:0000313" key="3">
    <source>
        <dbReference type="Proteomes" id="UP000195667"/>
    </source>
</evidence>
<accession>A0A1R4HCD4</accession>
<dbReference type="EMBL" id="FUKI01000120">
    <property type="protein sequence ID" value="SJM93530.1"/>
    <property type="molecule type" value="Genomic_DNA"/>
</dbReference>
<reference evidence="3" key="1">
    <citation type="submission" date="2017-02" db="EMBL/GenBank/DDBJ databases">
        <authorList>
            <person name="Daims H."/>
        </authorList>
    </citation>
    <scope>NUCLEOTIDE SEQUENCE [LARGE SCALE GENOMIC DNA]</scope>
</reference>
<dbReference type="RefSeq" id="WP_087143887.1">
    <property type="nucleotide sequence ID" value="NZ_FUKI01000120.1"/>
</dbReference>
<feature type="signal peptide" evidence="1">
    <location>
        <begin position="1"/>
        <end position="25"/>
    </location>
</feature>
<proteinExistence type="predicted"/>
<name>A0A1R4HCD4_9GAMM</name>
<dbReference type="AlphaFoldDB" id="A0A1R4HCD4"/>
<organism evidence="2 3">
    <name type="scientific">Crenothrix polyspora</name>
    <dbReference type="NCBI Taxonomy" id="360316"/>
    <lineage>
        <taxon>Bacteria</taxon>
        <taxon>Pseudomonadati</taxon>
        <taxon>Pseudomonadota</taxon>
        <taxon>Gammaproteobacteria</taxon>
        <taxon>Methylococcales</taxon>
        <taxon>Crenotrichaceae</taxon>
        <taxon>Crenothrix</taxon>
    </lineage>
</organism>
<feature type="chain" id="PRO_5012006291" description="BNR repeat-containing glycosyl hydrolase" evidence="1">
    <location>
        <begin position="26"/>
        <end position="446"/>
    </location>
</feature>
<evidence type="ECO:0000313" key="2">
    <source>
        <dbReference type="EMBL" id="SJM93530.1"/>
    </source>
</evidence>
<evidence type="ECO:0008006" key="4">
    <source>
        <dbReference type="Google" id="ProtNLM"/>
    </source>
</evidence>
<evidence type="ECO:0000256" key="1">
    <source>
        <dbReference type="SAM" id="SignalP"/>
    </source>
</evidence>
<gene>
    <name evidence="2" type="ORF">CRENPOLYSF1_440012</name>
</gene>
<keyword evidence="1" id="KW-0732">Signal</keyword>
<keyword evidence="3" id="KW-1185">Reference proteome</keyword>
<sequence>MKSNQLITSAVILWASLTVSSVSYAQPSVLTSDQDGLFAVDKQANIWGTNQVEGKYAQQVVKFSGKRTQFSRKAYTGSLIRALKPKNSNVVHNTEGTVEQVWPLPDGTVLFMAGVKGKNYLYKLNPKTNTVGNNNLGNYNNKQAVMNVGESYDSRLKKNVHYEDIRGLHQRSLLVAKVAGKTVLFFGDYNVNRNRVKGGAGDAVGLWQSTDMGNTWRSVVKWNTNGLHAVDHIHGLRQNPYNGWIYILFGDDKDEPGIVAWNGVSRAIPNNTPLANIGLKNRYSGWRALSGTQNVRAGDIVFTKDKCVWLPDRDFIKPGSTLFGQRANHDLTGLQSTNPFYFGNGVSPILAEIDAKGTIYWASFRSQFNPLAPTNETEKKLYLWTSTDSGFTWSLPVKIDVYNNWTSVPQNLFISSWGELVLGGRGVIFDDAAKGDASGSSVYLRR</sequence>